<dbReference type="Gene3D" id="2.30.320.10">
    <property type="entry name" value="YwqG-like"/>
    <property type="match status" value="1"/>
</dbReference>
<dbReference type="PANTHER" id="PTHR36436">
    <property type="entry name" value="SLL5081 PROTEIN"/>
    <property type="match status" value="1"/>
</dbReference>
<gene>
    <name evidence="1" type="ORF">SAMN05444972_101257</name>
</gene>
<dbReference type="Proteomes" id="UP000198660">
    <property type="component" value="Unassembled WGS sequence"/>
</dbReference>
<dbReference type="AlphaFoldDB" id="A0A1I6NZH3"/>
<organism evidence="1 2">
    <name type="scientific">Marininema halotolerans</name>
    <dbReference type="NCBI Taxonomy" id="1155944"/>
    <lineage>
        <taxon>Bacteria</taxon>
        <taxon>Bacillati</taxon>
        <taxon>Bacillota</taxon>
        <taxon>Bacilli</taxon>
        <taxon>Bacillales</taxon>
        <taxon>Thermoactinomycetaceae</taxon>
        <taxon>Marininema</taxon>
    </lineage>
</organism>
<dbReference type="SUPFAM" id="SSF103032">
    <property type="entry name" value="Hypothetical protein YwqG"/>
    <property type="match status" value="1"/>
</dbReference>
<dbReference type="EMBL" id="FPAA01000001">
    <property type="protein sequence ID" value="SFS33366.1"/>
    <property type="molecule type" value="Genomic_DNA"/>
</dbReference>
<keyword evidence="2" id="KW-1185">Reference proteome</keyword>
<evidence type="ECO:0000313" key="2">
    <source>
        <dbReference type="Proteomes" id="UP000198660"/>
    </source>
</evidence>
<dbReference type="PANTHER" id="PTHR36436:SF6">
    <property type="entry name" value="SLL5081 PROTEIN"/>
    <property type="match status" value="1"/>
</dbReference>
<dbReference type="OrthoDB" id="8856529at2"/>
<sequence>MSQPIENKIRHVLTESGLEEMEEEILSTLIPYLQIQPGAEEEDLPIGTSKFGGYPDLPMDERYPEVPGRMLSFLAQYNLEELAATGTVSSLPKRGMLYFFISLDDIHRPTPPSPDAWVVFYREAMGADLRPALLPDEMSRELLIPERSITFSLEKQLPDVEASTDMNELYFHLMDQLYDLEEREDGDHQAFGQPLEISGNVIQECSQHSGIPTDDWVLLLQVDTSLLEHEGTGLGMLYFCIPQEDLFTHRFNRTWFVAQHH</sequence>
<dbReference type="RefSeq" id="WP_091832642.1">
    <property type="nucleotide sequence ID" value="NZ_FPAA01000001.1"/>
</dbReference>
<dbReference type="InterPro" id="IPR015315">
    <property type="entry name" value="DUF1963"/>
</dbReference>
<reference evidence="2" key="1">
    <citation type="submission" date="2016-10" db="EMBL/GenBank/DDBJ databases">
        <authorList>
            <person name="Varghese N."/>
            <person name="Submissions S."/>
        </authorList>
    </citation>
    <scope>NUCLEOTIDE SEQUENCE [LARGE SCALE GENOMIC DNA]</scope>
    <source>
        <strain evidence="2">DSM 45789</strain>
    </source>
</reference>
<dbReference type="Pfam" id="PF09234">
    <property type="entry name" value="DUF1963"/>
    <property type="match status" value="1"/>
</dbReference>
<dbReference type="InterPro" id="IPR035948">
    <property type="entry name" value="YwqG-like_sf"/>
</dbReference>
<proteinExistence type="predicted"/>
<accession>A0A1I6NZH3</accession>
<name>A0A1I6NZH3_9BACL</name>
<protein>
    <submittedName>
        <fullName evidence="1">Uncharacterized protein YwqG</fullName>
    </submittedName>
</protein>
<evidence type="ECO:0000313" key="1">
    <source>
        <dbReference type="EMBL" id="SFS33366.1"/>
    </source>
</evidence>